<protein>
    <recommendedName>
        <fullName evidence="2">Nitroreductase family deazaflavin-dependent oxidoreductase</fullName>
    </recommendedName>
</protein>
<reference evidence="1" key="1">
    <citation type="journal article" date="2015" name="Nature">
        <title>Complex archaea that bridge the gap between prokaryotes and eukaryotes.</title>
        <authorList>
            <person name="Spang A."/>
            <person name="Saw J.H."/>
            <person name="Jorgensen S.L."/>
            <person name="Zaremba-Niedzwiedzka K."/>
            <person name="Martijn J."/>
            <person name="Lind A.E."/>
            <person name="van Eijk R."/>
            <person name="Schleper C."/>
            <person name="Guy L."/>
            <person name="Ettema T.J."/>
        </authorList>
    </citation>
    <scope>NUCLEOTIDE SEQUENCE</scope>
</reference>
<organism evidence="1">
    <name type="scientific">marine sediment metagenome</name>
    <dbReference type="NCBI Taxonomy" id="412755"/>
    <lineage>
        <taxon>unclassified sequences</taxon>
        <taxon>metagenomes</taxon>
        <taxon>ecological metagenomes</taxon>
    </lineage>
</organism>
<feature type="non-terminal residue" evidence="1">
    <location>
        <position position="1"/>
    </location>
</feature>
<sequence length="89" mass="10175">RYLVSPRGEAEWVRNVRAAGGDAVIRHGRRQRVRLEEVAAEQRALILKAYLGENALSTRQHFGLDPKAELAEFERIAARHPVFRIVMVE</sequence>
<accession>A0A0F9F986</accession>
<comment type="caution">
    <text evidence="1">The sequence shown here is derived from an EMBL/GenBank/DDBJ whole genome shotgun (WGS) entry which is preliminary data.</text>
</comment>
<gene>
    <name evidence="1" type="ORF">LCGC14_2058450</name>
</gene>
<name>A0A0F9F986_9ZZZZ</name>
<evidence type="ECO:0008006" key="2">
    <source>
        <dbReference type="Google" id="ProtNLM"/>
    </source>
</evidence>
<dbReference type="EMBL" id="LAZR01024454">
    <property type="protein sequence ID" value="KKL75081.1"/>
    <property type="molecule type" value="Genomic_DNA"/>
</dbReference>
<proteinExistence type="predicted"/>
<evidence type="ECO:0000313" key="1">
    <source>
        <dbReference type="EMBL" id="KKL75081.1"/>
    </source>
</evidence>
<dbReference type="AlphaFoldDB" id="A0A0F9F986"/>